<dbReference type="EMBL" id="JNFQ01000004">
    <property type="protein sequence ID" value="KFG71988.1"/>
    <property type="molecule type" value="Genomic_DNA"/>
</dbReference>
<gene>
    <name evidence="1" type="ORF">FM21_31000</name>
</gene>
<dbReference type="AlphaFoldDB" id="A0A086MSX0"/>
<dbReference type="GO" id="GO:0016740">
    <property type="term" value="F:transferase activity"/>
    <property type="evidence" value="ECO:0007669"/>
    <property type="project" value="UniProtKB-KW"/>
</dbReference>
<keyword evidence="1" id="KW-0808">Transferase</keyword>
<sequence>MRGGAPVVVDRGRFQDAMTPWDDEDWRAAALDWVADGLGACGLRPTGEWRLRLRPWSVLARLSVAGRDAVWFKANPPASAFEGALTAVLARWAPGHTLEPLAVDAQRGWSLLPDGGPLFKDVLDRRAAGPEAWEQLLRRYAALQHDLTPRAREIERLGVPGVPVTALPGVLDRFDDTPLEPAERRGLRSLRPRLADWCAELDAVGIPDSLDHADLHDGQLFHPGPGAFTVVDWGDAVVSHPFRSLTVPARRACERHGPQVLPRLRDAYLEPWTGAGRTTRELRRAVSLAWRLSALNRAGAYGRVFPESGAAGAAVAEEGARALLELCEDPPL</sequence>
<dbReference type="HOGENOM" id="CLU_071279_0_0_11"/>
<name>A0A086MSX0_9ACTN</name>
<evidence type="ECO:0000313" key="1">
    <source>
        <dbReference type="EMBL" id="KFG71988.1"/>
    </source>
</evidence>
<keyword evidence="2" id="KW-1185">Reference proteome</keyword>
<dbReference type="SUPFAM" id="SSF56112">
    <property type="entry name" value="Protein kinase-like (PK-like)"/>
    <property type="match status" value="1"/>
</dbReference>
<dbReference type="InterPro" id="IPR011009">
    <property type="entry name" value="Kinase-like_dom_sf"/>
</dbReference>
<evidence type="ECO:0000313" key="2">
    <source>
        <dbReference type="Proteomes" id="UP000029095"/>
    </source>
</evidence>
<dbReference type="STRING" id="1915400.FM21_31000"/>
<proteinExistence type="predicted"/>
<dbReference type="Proteomes" id="UP000029095">
    <property type="component" value="Unassembled WGS sequence"/>
</dbReference>
<protein>
    <submittedName>
        <fullName evidence="1">Phosphotransferase</fullName>
    </submittedName>
</protein>
<dbReference type="RefSeq" id="WP_043383998.1">
    <property type="nucleotide sequence ID" value="NZ_KN039948.1"/>
</dbReference>
<reference evidence="1 2" key="1">
    <citation type="submission" date="2014-05" db="EMBL/GenBank/DDBJ databases">
        <title>Complete genome sequence of the Streptomyces mutabilis TRM45540.</title>
        <authorList>
            <person name="Luo X."/>
            <person name="Zhang L."/>
        </authorList>
    </citation>
    <scope>NUCLEOTIDE SEQUENCE [LARGE SCALE GENOMIC DNA]</scope>
    <source>
        <strain evidence="1 2">TRM45540</strain>
    </source>
</reference>
<organism evidence="1 2">
    <name type="scientific">Streptomyces mutabilis</name>
    <dbReference type="NCBI Taxonomy" id="67332"/>
    <lineage>
        <taxon>Bacteria</taxon>
        <taxon>Bacillati</taxon>
        <taxon>Actinomycetota</taxon>
        <taxon>Actinomycetes</taxon>
        <taxon>Kitasatosporales</taxon>
        <taxon>Streptomycetaceae</taxon>
        <taxon>Streptomyces</taxon>
    </lineage>
</organism>
<comment type="caution">
    <text evidence="1">The sequence shown here is derived from an EMBL/GenBank/DDBJ whole genome shotgun (WGS) entry which is preliminary data.</text>
</comment>
<accession>A0A086MSX0</accession>